<dbReference type="PROSITE" id="PS51257">
    <property type="entry name" value="PROKAR_LIPOPROTEIN"/>
    <property type="match status" value="1"/>
</dbReference>
<dbReference type="Proteomes" id="UP001218638">
    <property type="component" value="Chromosome"/>
</dbReference>
<dbReference type="GO" id="GO:0000166">
    <property type="term" value="F:nucleotide binding"/>
    <property type="evidence" value="ECO:0007669"/>
    <property type="project" value="InterPro"/>
</dbReference>
<accession>A0AAE9ZUI5</accession>
<keyword evidence="3" id="KW-1185">Reference proteome</keyword>
<feature type="domain" description="Gfo/Idh/MocA-like oxidoreductase N-terminal" evidence="1">
    <location>
        <begin position="44"/>
        <end position="165"/>
    </location>
</feature>
<evidence type="ECO:0000313" key="2">
    <source>
        <dbReference type="EMBL" id="WED64347.1"/>
    </source>
</evidence>
<dbReference type="PANTHER" id="PTHR43818:SF3">
    <property type="entry name" value="OXIDOREDUCTASE-RELATED"/>
    <property type="match status" value="1"/>
</dbReference>
<organism evidence="2 3">
    <name type="scientific">Synoicihabitans lomoniglobus</name>
    <dbReference type="NCBI Taxonomy" id="2909285"/>
    <lineage>
        <taxon>Bacteria</taxon>
        <taxon>Pseudomonadati</taxon>
        <taxon>Verrucomicrobiota</taxon>
        <taxon>Opitutia</taxon>
        <taxon>Opitutales</taxon>
        <taxon>Opitutaceae</taxon>
        <taxon>Synoicihabitans</taxon>
    </lineage>
</organism>
<dbReference type="Gene3D" id="3.40.50.720">
    <property type="entry name" value="NAD(P)-binding Rossmann-like Domain"/>
    <property type="match status" value="1"/>
</dbReference>
<dbReference type="PROSITE" id="PS51318">
    <property type="entry name" value="TAT"/>
    <property type="match status" value="1"/>
</dbReference>
<dbReference type="InterPro" id="IPR006311">
    <property type="entry name" value="TAT_signal"/>
</dbReference>
<dbReference type="SUPFAM" id="SSF55347">
    <property type="entry name" value="Glyceraldehyde-3-phosphate dehydrogenase-like, C-terminal domain"/>
    <property type="match status" value="1"/>
</dbReference>
<protein>
    <submittedName>
        <fullName evidence="2">Gfo/Idh/MocA family oxidoreductase</fullName>
    </submittedName>
</protein>
<dbReference type="PANTHER" id="PTHR43818">
    <property type="entry name" value="BCDNA.GH03377"/>
    <property type="match status" value="1"/>
</dbReference>
<gene>
    <name evidence="2" type="ORF">PXH66_18570</name>
</gene>
<dbReference type="InterPro" id="IPR036291">
    <property type="entry name" value="NAD(P)-bd_dom_sf"/>
</dbReference>
<dbReference type="KEGG" id="slom:PXH66_18570"/>
<evidence type="ECO:0000259" key="1">
    <source>
        <dbReference type="Pfam" id="PF01408"/>
    </source>
</evidence>
<sequence length="457" mass="50375">MPHPTRRDFLRSGAIVSSLLWTGCQTRPNASPSVATLAPSGRVRLALVGIGNRGKDLIQAFNDTGFTSFVTAADVDLGGAHCVEPKQMLGDIPYYADFREMLAEQGDHIDAVVIATPDFSHFPVAMAAMAAGKHVYVEKPLAHTFEEVDLLIEQAARTGVVTQMGNQGHSGPNYFQFKAWSEAGVIKDITRIDAYMNSPRRWHGWTVDGFDHGPAAPASIDWDLWHVGRPMHPFSERLHPGNWRSWFEYGDGAFGDWAPHILDTAHRFLDLGLPATIEAVKRDGPNDYIFPQATTIRFGFPTRGAHPACDVFWYDGVDNQPALPPEETVGAESQRNGKYLYAADGTVFRGGTHSATLRIIPAAKMREMAPTLPRFPQKNSDHFANFALACLGQEEARSPFSVSGPLSQVFILGCIAQRLGGTLKFDREQRRFVDHPIANALLSGPPPRKGWEACYRI</sequence>
<dbReference type="SUPFAM" id="SSF51735">
    <property type="entry name" value="NAD(P)-binding Rossmann-fold domains"/>
    <property type="match status" value="1"/>
</dbReference>
<dbReference type="EMBL" id="CP119075">
    <property type="protein sequence ID" value="WED64347.1"/>
    <property type="molecule type" value="Genomic_DNA"/>
</dbReference>
<dbReference type="Pfam" id="PF01408">
    <property type="entry name" value="GFO_IDH_MocA"/>
    <property type="match status" value="1"/>
</dbReference>
<evidence type="ECO:0000313" key="3">
    <source>
        <dbReference type="Proteomes" id="UP001218638"/>
    </source>
</evidence>
<name>A0AAE9ZUI5_9BACT</name>
<dbReference type="InterPro" id="IPR050463">
    <property type="entry name" value="Gfo/Idh/MocA_oxidrdct_glycsds"/>
</dbReference>
<dbReference type="InterPro" id="IPR000683">
    <property type="entry name" value="Gfo/Idh/MocA-like_OxRdtase_N"/>
</dbReference>
<reference evidence="2" key="1">
    <citation type="submission" date="2023-03" db="EMBL/GenBank/DDBJ databases">
        <title>Lomoglobus Profundus gen. nov., sp. nov., a novel member of the phylum Verrucomicrobia, isolated from deep-marine sediment of South China Sea.</title>
        <authorList>
            <person name="Ahmad T."/>
            <person name="Ishaq S.E."/>
            <person name="Wang F."/>
        </authorList>
    </citation>
    <scope>NUCLEOTIDE SEQUENCE</scope>
    <source>
        <strain evidence="2">LMO-M01</strain>
    </source>
</reference>
<dbReference type="AlphaFoldDB" id="A0AAE9ZUI5"/>
<dbReference type="RefSeq" id="WP_330930988.1">
    <property type="nucleotide sequence ID" value="NZ_CP119075.1"/>
</dbReference>
<proteinExistence type="predicted"/>